<evidence type="ECO:0000313" key="2">
    <source>
        <dbReference type="EMBL" id="MFC4852926.1"/>
    </source>
</evidence>
<evidence type="ECO:0008006" key="4">
    <source>
        <dbReference type="Google" id="ProtNLM"/>
    </source>
</evidence>
<feature type="region of interest" description="Disordered" evidence="1">
    <location>
        <begin position="303"/>
        <end position="339"/>
    </location>
</feature>
<name>A0ABV9RWS0_9PSEU</name>
<dbReference type="EMBL" id="JBHSIS010000002">
    <property type="protein sequence ID" value="MFC4852926.1"/>
    <property type="molecule type" value="Genomic_DNA"/>
</dbReference>
<comment type="caution">
    <text evidence="2">The sequence shown here is derived from an EMBL/GenBank/DDBJ whole genome shotgun (WGS) entry which is preliminary data.</text>
</comment>
<dbReference type="Gene3D" id="1.20.1260.20">
    <property type="entry name" value="PPE superfamily"/>
    <property type="match status" value="1"/>
</dbReference>
<feature type="region of interest" description="Disordered" evidence="1">
    <location>
        <begin position="117"/>
        <end position="157"/>
    </location>
</feature>
<feature type="region of interest" description="Disordered" evidence="1">
    <location>
        <begin position="181"/>
        <end position="214"/>
    </location>
</feature>
<dbReference type="Proteomes" id="UP001595859">
    <property type="component" value="Unassembled WGS sequence"/>
</dbReference>
<feature type="compositionally biased region" description="Gly residues" evidence="1">
    <location>
        <begin position="321"/>
        <end position="335"/>
    </location>
</feature>
<evidence type="ECO:0000256" key="1">
    <source>
        <dbReference type="SAM" id="MobiDB-lite"/>
    </source>
</evidence>
<keyword evidence="3" id="KW-1185">Reference proteome</keyword>
<dbReference type="InterPro" id="IPR038332">
    <property type="entry name" value="PPE_sf"/>
</dbReference>
<feature type="compositionally biased region" description="Low complexity" evidence="1">
    <location>
        <begin position="184"/>
        <end position="195"/>
    </location>
</feature>
<evidence type="ECO:0000313" key="3">
    <source>
        <dbReference type="Proteomes" id="UP001595859"/>
    </source>
</evidence>
<sequence>MSDAWERYFTEPPAEGGVNWEAYSHDELYQMLWQDADVADVSTVATEWARHRAALATHAEVLREQSVALLDSWQGRSAEEAAKRLETLAARVEKISEMANAGGLAAQQAADALATARARMPPPPGSPAAPFTAMPGLTAPPAPSTPTAPAAPSSSSVSSMQSYVSSMQSYVTAMQTSMRDSMDSMRSSLPSWSPSGVPAWNPATASTTTPSAATTSDMGTAFGAVGSGEFSFYTGAATADQQKAQAVHAMQAYESSLTDSGRLLGDARSAVPAAAPLPAATTPASHASPGQAATGVPWHRLVGAGPAGGLRSGSGTVTGAPVGGGSGGGGPGGAVPLGPGARVGAIPGVAGGPAMPGGPLGETAAARGGTHGGMVPPVGARGAGAEDERHVNQMPTINHGLFAVDEPTVTAVLGEPEERR</sequence>
<feature type="region of interest" description="Disordered" evidence="1">
    <location>
        <begin position="363"/>
        <end position="383"/>
    </location>
</feature>
<protein>
    <recommendedName>
        <fullName evidence="4">PPE family protein</fullName>
    </recommendedName>
</protein>
<reference evidence="3" key="1">
    <citation type="journal article" date="2019" name="Int. J. Syst. Evol. Microbiol.">
        <title>The Global Catalogue of Microorganisms (GCM) 10K type strain sequencing project: providing services to taxonomists for standard genome sequencing and annotation.</title>
        <authorList>
            <consortium name="The Broad Institute Genomics Platform"/>
            <consortium name="The Broad Institute Genome Sequencing Center for Infectious Disease"/>
            <person name="Wu L."/>
            <person name="Ma J."/>
        </authorList>
    </citation>
    <scope>NUCLEOTIDE SEQUENCE [LARGE SCALE GENOMIC DNA]</scope>
    <source>
        <strain evidence="3">ZS-22-S1</strain>
    </source>
</reference>
<accession>A0ABV9RWS0</accession>
<gene>
    <name evidence="2" type="ORF">ACFPCV_05370</name>
</gene>
<feature type="compositionally biased region" description="Low complexity" evidence="1">
    <location>
        <begin position="202"/>
        <end position="214"/>
    </location>
</feature>
<dbReference type="RefSeq" id="WP_378054876.1">
    <property type="nucleotide sequence ID" value="NZ_JBHSIS010000002.1"/>
</dbReference>
<proteinExistence type="predicted"/>
<dbReference type="SUPFAM" id="SSF140459">
    <property type="entry name" value="PE/PPE dimer-like"/>
    <property type="match status" value="1"/>
</dbReference>
<feature type="compositionally biased region" description="Low complexity" evidence="1">
    <location>
        <begin position="147"/>
        <end position="157"/>
    </location>
</feature>
<organism evidence="2 3">
    <name type="scientific">Actinophytocola glycyrrhizae</name>
    <dbReference type="NCBI Taxonomy" id="2044873"/>
    <lineage>
        <taxon>Bacteria</taxon>
        <taxon>Bacillati</taxon>
        <taxon>Actinomycetota</taxon>
        <taxon>Actinomycetes</taxon>
        <taxon>Pseudonocardiales</taxon>
        <taxon>Pseudonocardiaceae</taxon>
    </lineage>
</organism>